<gene>
    <name evidence="1" type="ORF">MONAX_5E039693</name>
</gene>
<name>A0A5E4CF98_MARMO</name>
<dbReference type="Proteomes" id="UP000335636">
    <property type="component" value="Unassembled WGS sequence"/>
</dbReference>
<organism evidence="1 2">
    <name type="scientific">Marmota monax</name>
    <name type="common">Woodchuck</name>
    <dbReference type="NCBI Taxonomy" id="9995"/>
    <lineage>
        <taxon>Eukaryota</taxon>
        <taxon>Metazoa</taxon>
        <taxon>Chordata</taxon>
        <taxon>Craniata</taxon>
        <taxon>Vertebrata</taxon>
        <taxon>Euteleostomi</taxon>
        <taxon>Mammalia</taxon>
        <taxon>Eutheria</taxon>
        <taxon>Euarchontoglires</taxon>
        <taxon>Glires</taxon>
        <taxon>Rodentia</taxon>
        <taxon>Sciuromorpha</taxon>
        <taxon>Sciuridae</taxon>
        <taxon>Xerinae</taxon>
        <taxon>Marmotini</taxon>
        <taxon>Marmota</taxon>
    </lineage>
</organism>
<accession>A0A5E4CF98</accession>
<dbReference type="EMBL" id="CABDUW010001297">
    <property type="protein sequence ID" value="VTJ80465.1"/>
    <property type="molecule type" value="Genomic_DNA"/>
</dbReference>
<protein>
    <submittedName>
        <fullName evidence="1">Uncharacterized protein</fullName>
    </submittedName>
</protein>
<proteinExistence type="predicted"/>
<keyword evidence="2" id="KW-1185">Reference proteome</keyword>
<evidence type="ECO:0000313" key="1">
    <source>
        <dbReference type="EMBL" id="VTJ80465.1"/>
    </source>
</evidence>
<evidence type="ECO:0000313" key="2">
    <source>
        <dbReference type="Proteomes" id="UP000335636"/>
    </source>
</evidence>
<dbReference type="AlphaFoldDB" id="A0A5E4CF98"/>
<reference evidence="1" key="1">
    <citation type="submission" date="2019-04" db="EMBL/GenBank/DDBJ databases">
        <authorList>
            <person name="Alioto T."/>
            <person name="Alioto T."/>
        </authorList>
    </citation>
    <scope>NUCLEOTIDE SEQUENCE [LARGE SCALE GENOMIC DNA]</scope>
</reference>
<sequence>MGTPALPTGRPQPQPTLRDPPLYLQVLVRVPRQRRCGSKPAGTLGPQVLLIVSRWKRPYATKHGVSPAAALWVVVDAVAAGSVAAGG</sequence>
<comment type="caution">
    <text evidence="1">The sequence shown here is derived from an EMBL/GenBank/DDBJ whole genome shotgun (WGS) entry which is preliminary data.</text>
</comment>